<feature type="transmembrane region" description="Helical" evidence="2">
    <location>
        <begin position="12"/>
        <end position="29"/>
    </location>
</feature>
<comment type="caution">
    <text evidence="4">The sequence shown here is derived from an EMBL/GenBank/DDBJ whole genome shotgun (WGS) entry which is preliminary data.</text>
</comment>
<evidence type="ECO:0000259" key="3">
    <source>
        <dbReference type="Pfam" id="PF11611"/>
    </source>
</evidence>
<dbReference type="Pfam" id="PF11611">
    <property type="entry name" value="DUF4352"/>
    <property type="match status" value="1"/>
</dbReference>
<protein>
    <submittedName>
        <fullName evidence="4">DUF4352 domain-containing protein</fullName>
    </submittedName>
</protein>
<name>A0ABS6FQX1_9BACL</name>
<keyword evidence="2" id="KW-0812">Transmembrane</keyword>
<dbReference type="RefSeq" id="WP_216479185.1">
    <property type="nucleotide sequence ID" value="NZ_JAHLQJ010000010.1"/>
</dbReference>
<keyword evidence="2" id="KW-1133">Transmembrane helix</keyword>
<gene>
    <name evidence="4" type="ORF">KQJ23_12225</name>
</gene>
<reference evidence="4 5" key="1">
    <citation type="submission" date="2021-06" db="EMBL/GenBank/DDBJ databases">
        <authorList>
            <person name="Sun Q."/>
            <person name="Li D."/>
        </authorList>
    </citation>
    <scope>NUCLEOTIDE SEQUENCE [LARGE SCALE GENOMIC DNA]</scope>
    <source>
        <strain evidence="4 5">MSJ-6</strain>
    </source>
</reference>
<dbReference type="EMBL" id="JAHLQJ010000010">
    <property type="protein sequence ID" value="MBU5672593.1"/>
    <property type="molecule type" value="Genomic_DNA"/>
</dbReference>
<feature type="domain" description="DUF4352" evidence="3">
    <location>
        <begin position="81"/>
        <end position="192"/>
    </location>
</feature>
<evidence type="ECO:0000256" key="2">
    <source>
        <dbReference type="SAM" id="Phobius"/>
    </source>
</evidence>
<feature type="compositionally biased region" description="Basic and acidic residues" evidence="1">
    <location>
        <begin position="44"/>
        <end position="59"/>
    </location>
</feature>
<keyword evidence="5" id="KW-1185">Reference proteome</keyword>
<dbReference type="InterPro" id="IPR029051">
    <property type="entry name" value="DUF4352"/>
</dbReference>
<accession>A0ABS6FQX1</accession>
<feature type="region of interest" description="Disordered" evidence="1">
    <location>
        <begin position="39"/>
        <end position="74"/>
    </location>
</feature>
<organism evidence="4 5">
    <name type="scientific">Paenibacillus brevis</name>
    <dbReference type="NCBI Taxonomy" id="2841508"/>
    <lineage>
        <taxon>Bacteria</taxon>
        <taxon>Bacillati</taxon>
        <taxon>Bacillota</taxon>
        <taxon>Bacilli</taxon>
        <taxon>Bacillales</taxon>
        <taxon>Paenibacillaceae</taxon>
        <taxon>Paenibacillus</taxon>
    </lineage>
</organism>
<evidence type="ECO:0000313" key="5">
    <source>
        <dbReference type="Proteomes" id="UP000743001"/>
    </source>
</evidence>
<evidence type="ECO:0000256" key="1">
    <source>
        <dbReference type="SAM" id="MobiDB-lite"/>
    </source>
</evidence>
<keyword evidence="2" id="KW-0472">Membrane</keyword>
<proteinExistence type="predicted"/>
<sequence length="213" mass="23550">MEKAKKKWYKQWWIWFIIVVIIGAIGANLNSSDKAATNNQVNEADDKAVGAEPTDKPEEGVDQAEPGEPAAKDDDNVITAAGQTIQTKNFKITVEQFEKVESDNEFLQPEEGNEFLSIGLLIENISEKDYIVSSAVMFSAYQDGFSINEDLSVHVLKGGDTTLNGDLAAGKKMKGNLTYQVPSDWEELEVQVDLTALSFFNDDGKVKILLQNQ</sequence>
<dbReference type="Proteomes" id="UP000743001">
    <property type="component" value="Unassembled WGS sequence"/>
</dbReference>
<evidence type="ECO:0000313" key="4">
    <source>
        <dbReference type="EMBL" id="MBU5672593.1"/>
    </source>
</evidence>